<dbReference type="InterPro" id="IPR052048">
    <property type="entry name" value="ST_Response_Regulator"/>
</dbReference>
<dbReference type="RefSeq" id="WP_146838342.1">
    <property type="nucleotide sequence ID" value="NZ_BJVQ01000035.1"/>
</dbReference>
<evidence type="ECO:0000313" key="3">
    <source>
        <dbReference type="EMBL" id="GEL47330.1"/>
    </source>
</evidence>
<dbReference type="InterPro" id="IPR011006">
    <property type="entry name" value="CheY-like_superfamily"/>
</dbReference>
<dbReference type="Proteomes" id="UP000321723">
    <property type="component" value="Unassembled WGS sequence"/>
</dbReference>
<reference evidence="3 4" key="1">
    <citation type="submission" date="2019-07" db="EMBL/GenBank/DDBJ databases">
        <title>Whole genome shotgun sequence of Cellulomonas hominis NBRC 16055.</title>
        <authorList>
            <person name="Hosoyama A."/>
            <person name="Uohara A."/>
            <person name="Ohji S."/>
            <person name="Ichikawa N."/>
        </authorList>
    </citation>
    <scope>NUCLEOTIDE SEQUENCE [LARGE SCALE GENOMIC DNA]</scope>
    <source>
        <strain evidence="3 4">NBRC 16055</strain>
    </source>
</reference>
<sequence>MIRVLIADDSRVMRQIVIRTLRQAGYDWDVREASDGQEALEAVRADEPDVVLSDWNMPNLTGIELLRRLRQEGFTTPFGFVTSEGSDEMRTLADEAGALFLIAKPFTADTFRDAIEPVLA</sequence>
<protein>
    <submittedName>
        <fullName evidence="3">Response regulator</fullName>
    </submittedName>
</protein>
<feature type="modified residue" description="4-aspartylphosphate" evidence="1">
    <location>
        <position position="54"/>
    </location>
</feature>
<dbReference type="PROSITE" id="PS50110">
    <property type="entry name" value="RESPONSE_REGULATORY"/>
    <property type="match status" value="1"/>
</dbReference>
<dbReference type="AlphaFoldDB" id="A0A511FDK0"/>
<accession>A0A511FDK0</accession>
<proteinExistence type="predicted"/>
<feature type="domain" description="Response regulatory" evidence="2">
    <location>
        <begin position="3"/>
        <end position="119"/>
    </location>
</feature>
<dbReference type="EMBL" id="BJVQ01000035">
    <property type="protein sequence ID" value="GEL47330.1"/>
    <property type="molecule type" value="Genomic_DNA"/>
</dbReference>
<dbReference type="Pfam" id="PF00072">
    <property type="entry name" value="Response_reg"/>
    <property type="match status" value="1"/>
</dbReference>
<dbReference type="SUPFAM" id="SSF52172">
    <property type="entry name" value="CheY-like"/>
    <property type="match status" value="1"/>
</dbReference>
<dbReference type="OrthoDB" id="9800897at2"/>
<evidence type="ECO:0000256" key="1">
    <source>
        <dbReference type="PROSITE-ProRule" id="PRU00169"/>
    </source>
</evidence>
<keyword evidence="4" id="KW-1185">Reference proteome</keyword>
<dbReference type="PANTHER" id="PTHR43228:SF1">
    <property type="entry name" value="TWO-COMPONENT RESPONSE REGULATOR ARR22"/>
    <property type="match status" value="1"/>
</dbReference>
<comment type="caution">
    <text evidence="3">The sequence shown here is derived from an EMBL/GenBank/DDBJ whole genome shotgun (WGS) entry which is preliminary data.</text>
</comment>
<dbReference type="PANTHER" id="PTHR43228">
    <property type="entry name" value="TWO-COMPONENT RESPONSE REGULATOR"/>
    <property type="match status" value="1"/>
</dbReference>
<dbReference type="SMART" id="SM00448">
    <property type="entry name" value="REC"/>
    <property type="match status" value="1"/>
</dbReference>
<name>A0A511FDK0_9CELL</name>
<dbReference type="InterPro" id="IPR001789">
    <property type="entry name" value="Sig_transdc_resp-reg_receiver"/>
</dbReference>
<gene>
    <name evidence="3" type="primary">cheY-3</name>
    <name evidence="3" type="ORF">CHO01_24460</name>
</gene>
<evidence type="ECO:0000313" key="4">
    <source>
        <dbReference type="Proteomes" id="UP000321723"/>
    </source>
</evidence>
<dbReference type="Gene3D" id="3.40.50.2300">
    <property type="match status" value="1"/>
</dbReference>
<evidence type="ECO:0000259" key="2">
    <source>
        <dbReference type="PROSITE" id="PS50110"/>
    </source>
</evidence>
<organism evidence="3 4">
    <name type="scientific">Cellulomonas hominis</name>
    <dbReference type="NCBI Taxonomy" id="156981"/>
    <lineage>
        <taxon>Bacteria</taxon>
        <taxon>Bacillati</taxon>
        <taxon>Actinomycetota</taxon>
        <taxon>Actinomycetes</taxon>
        <taxon>Micrococcales</taxon>
        <taxon>Cellulomonadaceae</taxon>
        <taxon>Cellulomonas</taxon>
    </lineage>
</organism>
<keyword evidence="1" id="KW-0597">Phosphoprotein</keyword>
<dbReference type="GO" id="GO:0000160">
    <property type="term" value="P:phosphorelay signal transduction system"/>
    <property type="evidence" value="ECO:0007669"/>
    <property type="project" value="InterPro"/>
</dbReference>